<dbReference type="AlphaFoldDB" id="A0A7K4HPF9"/>
<proteinExistence type="inferred from homology"/>
<comment type="similarity">
    <text evidence="5">Belongs to the UbiX/PAD1 family.</text>
</comment>
<dbReference type="Proteomes" id="UP000570823">
    <property type="component" value="Unassembled WGS sequence"/>
</dbReference>
<dbReference type="GO" id="GO:0106141">
    <property type="term" value="F:flavin prenyltransferase activity"/>
    <property type="evidence" value="ECO:0007669"/>
    <property type="project" value="UniProtKB-EC"/>
</dbReference>
<feature type="binding site" evidence="5">
    <location>
        <begin position="11"/>
        <end position="13"/>
    </location>
    <ligand>
        <name>FMN</name>
        <dbReference type="ChEBI" id="CHEBI:58210"/>
    </ligand>
</feature>
<dbReference type="OrthoDB" id="9540at2157"/>
<gene>
    <name evidence="5" type="primary">ubiX</name>
    <name evidence="7" type="ORF">HWN36_05195</name>
</gene>
<dbReference type="InterPro" id="IPR004507">
    <property type="entry name" value="UbiX-like"/>
</dbReference>
<dbReference type="NCBIfam" id="TIGR00421">
    <property type="entry name" value="ubiX_pad"/>
    <property type="match status" value="1"/>
</dbReference>
<evidence type="ECO:0000256" key="3">
    <source>
        <dbReference type="ARBA" id="ARBA00022643"/>
    </source>
</evidence>
<dbReference type="HAMAP" id="MF_01984">
    <property type="entry name" value="ubiX_pad"/>
    <property type="match status" value="1"/>
</dbReference>
<comment type="caution">
    <text evidence="5">Lacks conserved residue(s) required for the propagation of feature annotation.</text>
</comment>
<dbReference type="RefSeq" id="WP_176788388.1">
    <property type="nucleotide sequence ID" value="NZ_JABXWR010000001.1"/>
</dbReference>
<comment type="caution">
    <text evidence="7">The sequence shown here is derived from an EMBL/GenBank/DDBJ whole genome shotgun (WGS) entry which is preliminary data.</text>
</comment>
<keyword evidence="8" id="KW-1185">Reference proteome</keyword>
<accession>A0A7K4HPF9</accession>
<evidence type="ECO:0000313" key="7">
    <source>
        <dbReference type="EMBL" id="NVO66718.1"/>
    </source>
</evidence>
<name>A0A7K4HPF9_9EURY</name>
<reference evidence="7 8" key="1">
    <citation type="submission" date="2020-06" db="EMBL/GenBank/DDBJ databases">
        <title>Methanofollis fontis sp. nov., a methanogen isolated from marine sediments near a cold seep at Four-Way Closure Ridge offshore southwestern Taiwan.</title>
        <authorList>
            <person name="Chen S.-C."/>
            <person name="Teng N.-H."/>
            <person name="Lin Y.-S."/>
            <person name="Lai M.-C."/>
            <person name="Chen H.-H."/>
            <person name="Wang C.-C."/>
        </authorList>
    </citation>
    <scope>NUCLEOTIDE SEQUENCE [LARGE SCALE GENOMIC DNA]</scope>
    <source>
        <strain evidence="7 8">DSM 2702</strain>
    </source>
</reference>
<evidence type="ECO:0000256" key="1">
    <source>
        <dbReference type="ARBA" id="ARBA00022602"/>
    </source>
</evidence>
<dbReference type="EMBL" id="JABXWR010000001">
    <property type="protein sequence ID" value="NVO66718.1"/>
    <property type="molecule type" value="Genomic_DNA"/>
</dbReference>
<keyword evidence="4 5" id="KW-0808">Transferase</keyword>
<feature type="binding site" evidence="5">
    <location>
        <position position="118"/>
    </location>
    <ligand>
        <name>FMN</name>
        <dbReference type="ChEBI" id="CHEBI:58210"/>
    </ligand>
</feature>
<keyword evidence="1 5" id="KW-0637">Prenyltransferase</keyword>
<comment type="catalytic activity">
    <reaction evidence="5">
        <text>dimethylallyl phosphate + FMNH2 = prenylated FMNH2 + phosphate</text>
        <dbReference type="Rhea" id="RHEA:37743"/>
        <dbReference type="ChEBI" id="CHEBI:43474"/>
        <dbReference type="ChEBI" id="CHEBI:57618"/>
        <dbReference type="ChEBI" id="CHEBI:87467"/>
        <dbReference type="ChEBI" id="CHEBI:88052"/>
        <dbReference type="EC" id="2.5.1.129"/>
    </reaction>
</comment>
<dbReference type="InterPro" id="IPR036551">
    <property type="entry name" value="Flavin_trans-like"/>
</dbReference>
<evidence type="ECO:0000256" key="4">
    <source>
        <dbReference type="ARBA" id="ARBA00022679"/>
    </source>
</evidence>
<feature type="domain" description="Flavoprotein" evidence="6">
    <location>
        <begin position="3"/>
        <end position="169"/>
    </location>
</feature>
<dbReference type="EC" id="2.5.1.129" evidence="5"/>
<sequence>MGKEYVIGVTGASGIVYARRLVEVLSAEARVHLVVSDIAREIAAFEGVDLSGFPVIEEDNRNLAAEIASGSFRYDGMAIVPCSMKSLASISTGVSDTLIARAADVCLKERRRCILVLREMPLSRVHLKNMLAADEAGATVMVASPPFYGRPQTVDDLVDMVVARILDHLGVEHDIGKRWSGYHDDEKVH</sequence>
<dbReference type="Pfam" id="PF02441">
    <property type="entry name" value="Flavoprotein"/>
    <property type="match status" value="1"/>
</dbReference>
<evidence type="ECO:0000313" key="8">
    <source>
        <dbReference type="Proteomes" id="UP000570823"/>
    </source>
</evidence>
<protein>
    <recommendedName>
        <fullName evidence="5">Flavin prenyltransferase UbiX</fullName>
        <ecNumber evidence="5">2.5.1.129</ecNumber>
    </recommendedName>
</protein>
<comment type="function">
    <text evidence="5">Flavin prenyltransferase that catalyzes the synthesis of the prenylated FMN cofactor (prenyl-FMN) for 4-hydroxy-3-polyprenylbenzoic acid decarboxylase UbiD. The prenyltransferase is metal-independent and links a dimethylallyl moiety from dimethylallyl monophosphate (DMAP) to the flavin N5 and C6 atoms of FMN.</text>
</comment>
<feature type="binding site" evidence="5">
    <location>
        <position position="148"/>
    </location>
    <ligand>
        <name>dimethylallyl phosphate</name>
        <dbReference type="ChEBI" id="CHEBI:88052"/>
    </ligand>
</feature>
<organism evidence="7 8">
    <name type="scientific">Methanofollis tationis</name>
    <dbReference type="NCBI Taxonomy" id="81417"/>
    <lineage>
        <taxon>Archaea</taxon>
        <taxon>Methanobacteriati</taxon>
        <taxon>Methanobacteriota</taxon>
        <taxon>Stenosarchaea group</taxon>
        <taxon>Methanomicrobia</taxon>
        <taxon>Methanomicrobiales</taxon>
        <taxon>Methanomicrobiaceae</taxon>
        <taxon>Methanofollis</taxon>
    </lineage>
</organism>
<keyword evidence="3 5" id="KW-0288">FMN</keyword>
<dbReference type="Gene3D" id="3.40.50.1950">
    <property type="entry name" value="Flavin prenyltransferase-like"/>
    <property type="match status" value="1"/>
</dbReference>
<keyword evidence="2 5" id="KW-0285">Flavoprotein</keyword>
<dbReference type="InterPro" id="IPR003382">
    <property type="entry name" value="Flavoprotein"/>
</dbReference>
<evidence type="ECO:0000259" key="6">
    <source>
        <dbReference type="Pfam" id="PF02441"/>
    </source>
</evidence>
<dbReference type="SUPFAM" id="SSF52507">
    <property type="entry name" value="Homo-oligomeric flavin-containing Cys decarboxylases, HFCD"/>
    <property type="match status" value="1"/>
</dbReference>
<feature type="binding site" evidence="5">
    <location>
        <begin position="83"/>
        <end position="86"/>
    </location>
    <ligand>
        <name>FMN</name>
        <dbReference type="ChEBI" id="CHEBI:58210"/>
    </ligand>
</feature>
<feature type="binding site" evidence="5">
    <location>
        <position position="36"/>
    </location>
    <ligand>
        <name>FMN</name>
        <dbReference type="ChEBI" id="CHEBI:58210"/>
    </ligand>
</feature>
<feature type="binding site" evidence="5">
    <location>
        <position position="164"/>
    </location>
    <ligand>
        <name>dimethylallyl phosphate</name>
        <dbReference type="ChEBI" id="CHEBI:88052"/>
    </ligand>
</feature>
<evidence type="ECO:0000256" key="5">
    <source>
        <dbReference type="HAMAP-Rule" id="MF_01984"/>
    </source>
</evidence>
<dbReference type="NCBIfam" id="NF004685">
    <property type="entry name" value="PRK06029.1"/>
    <property type="match status" value="1"/>
</dbReference>
<evidence type="ECO:0000256" key="2">
    <source>
        <dbReference type="ARBA" id="ARBA00022630"/>
    </source>
</evidence>